<reference evidence="3" key="1">
    <citation type="submission" date="2019-10" db="EMBL/GenBank/DDBJ databases">
        <authorList>
            <person name="Zhang R."/>
            <person name="Pan Y."/>
            <person name="Wang J."/>
            <person name="Ma R."/>
            <person name="Yu S."/>
        </authorList>
    </citation>
    <scope>NUCLEOTIDE SEQUENCE</scope>
    <source>
        <strain evidence="3">LA-IB0</strain>
        <tissue evidence="3">Leaf</tissue>
    </source>
</reference>
<protein>
    <recommendedName>
        <fullName evidence="5">DUF641 domain-containing protein</fullName>
    </recommendedName>
</protein>
<sequence>MDSVERSTVTPSKSRLARTFAKVLHIRALIPDDDIRKTKSKMKKKDLVKKSTNIPSFDDDEVAVKEAFIAKVFASLSAVKAAYAQLQFAESPYDPDRIQSSDQILVTELKNLSELKQCYAKQTLNDTSPETTLLLSEIQEQNSLLTIYEITTKKLDSQLKLKDSEIIFLKEKLADINSDNKLLEKRLKSSGQLDIAENSQLSSLRPTHFMAYFKQAIKSIRSFVHLMVNEMEYANWDLNAAASSIQPGISFWKLNHKCYAFESFVCREMFDGFNHTNISSSSKQEKNRLLFFDRFLELKSVRAADYLAWKPKSTFSTFCRDKYLRLVHPKMEASTFGNLDVRNLVSSGEAPETRFFLAFSEMAKRIWLLHCLALSFDPEVSIFQVSKGSRFCEVYMESLSDEAFLSAEGVDPRVAFMVVPGFRIGAAAAQ</sequence>
<feature type="domain" description="DUF641" evidence="1">
    <location>
        <begin position="62"/>
        <end position="186"/>
    </location>
</feature>
<dbReference type="EMBL" id="WHWC01000018">
    <property type="protein sequence ID" value="KAG8364850.1"/>
    <property type="molecule type" value="Genomic_DNA"/>
</dbReference>
<evidence type="ECO:0000259" key="2">
    <source>
        <dbReference type="Pfam" id="PF24994"/>
    </source>
</evidence>
<comment type="caution">
    <text evidence="3">The sequence shown here is derived from an EMBL/GenBank/DDBJ whole genome shotgun (WGS) entry which is preliminary data.</text>
</comment>
<evidence type="ECO:0000313" key="3">
    <source>
        <dbReference type="EMBL" id="KAG8364850.1"/>
    </source>
</evidence>
<proteinExistence type="predicted"/>
<dbReference type="GO" id="GO:0009639">
    <property type="term" value="P:response to red or far red light"/>
    <property type="evidence" value="ECO:0007669"/>
    <property type="project" value="InterPro"/>
</dbReference>
<organism evidence="3 4">
    <name type="scientific">Buddleja alternifolia</name>
    <dbReference type="NCBI Taxonomy" id="168488"/>
    <lineage>
        <taxon>Eukaryota</taxon>
        <taxon>Viridiplantae</taxon>
        <taxon>Streptophyta</taxon>
        <taxon>Embryophyta</taxon>
        <taxon>Tracheophyta</taxon>
        <taxon>Spermatophyta</taxon>
        <taxon>Magnoliopsida</taxon>
        <taxon>eudicotyledons</taxon>
        <taxon>Gunneridae</taxon>
        <taxon>Pentapetalae</taxon>
        <taxon>asterids</taxon>
        <taxon>lamiids</taxon>
        <taxon>Lamiales</taxon>
        <taxon>Scrophulariaceae</taxon>
        <taxon>Buddlejeae</taxon>
        <taxon>Buddleja</taxon>
    </lineage>
</organism>
<dbReference type="Pfam" id="PF24994">
    <property type="entry name" value="GIL1_IRKI_C"/>
    <property type="match status" value="1"/>
</dbReference>
<gene>
    <name evidence="3" type="ORF">BUALT_Bualt18G0041400</name>
</gene>
<dbReference type="InterPro" id="IPR006943">
    <property type="entry name" value="DUF641_pln"/>
</dbReference>
<accession>A0AAV6W826</accession>
<dbReference type="Pfam" id="PF04859">
    <property type="entry name" value="DUF641"/>
    <property type="match status" value="1"/>
</dbReference>
<dbReference type="Proteomes" id="UP000826271">
    <property type="component" value="Unassembled WGS sequence"/>
</dbReference>
<dbReference type="AlphaFoldDB" id="A0AAV6W826"/>
<dbReference type="InterPro" id="IPR056813">
    <property type="entry name" value="GIL1_IRKI_C"/>
</dbReference>
<dbReference type="InterPro" id="IPR040225">
    <property type="entry name" value="GIL1-like"/>
</dbReference>
<evidence type="ECO:0000259" key="1">
    <source>
        <dbReference type="Pfam" id="PF04859"/>
    </source>
</evidence>
<keyword evidence="4" id="KW-1185">Reference proteome</keyword>
<evidence type="ECO:0008006" key="5">
    <source>
        <dbReference type="Google" id="ProtNLM"/>
    </source>
</evidence>
<dbReference type="GO" id="GO:0009959">
    <property type="term" value="P:negative gravitropism"/>
    <property type="evidence" value="ECO:0007669"/>
    <property type="project" value="InterPro"/>
</dbReference>
<feature type="domain" description="GIL1/IRKI C-terminal" evidence="2">
    <location>
        <begin position="382"/>
        <end position="426"/>
    </location>
</feature>
<name>A0AAV6W826_9LAMI</name>
<dbReference type="PANTHER" id="PTHR31161">
    <property type="entry name" value="PROTEIN GRAVITROPIC IN THE LIGHT 1"/>
    <property type="match status" value="1"/>
</dbReference>
<evidence type="ECO:0000313" key="4">
    <source>
        <dbReference type="Proteomes" id="UP000826271"/>
    </source>
</evidence>